<evidence type="ECO:0000256" key="3">
    <source>
        <dbReference type="ARBA" id="ARBA00006577"/>
    </source>
</evidence>
<dbReference type="SUPFAM" id="SSF54534">
    <property type="entry name" value="FKBP-like"/>
    <property type="match status" value="1"/>
</dbReference>
<dbReference type="PANTHER" id="PTHR47861">
    <property type="entry name" value="FKBP-TYPE PEPTIDYL-PROLYL CIS-TRANS ISOMERASE SLYD"/>
    <property type="match status" value="1"/>
</dbReference>
<comment type="similarity">
    <text evidence="3 10">Belongs to the FKBP-type PPIase family.</text>
</comment>
<dbReference type="EMBL" id="AP024233">
    <property type="protein sequence ID" value="BCO09008.1"/>
    <property type="molecule type" value="Genomic_DNA"/>
</dbReference>
<dbReference type="GO" id="GO:0042026">
    <property type="term" value="P:protein refolding"/>
    <property type="evidence" value="ECO:0007669"/>
    <property type="project" value="UniProtKB-ARBA"/>
</dbReference>
<sequence>MSPVALTDTVTITYKATLKSGEVIDATPENKPLTLSIGDGKIFPAVEVSLLGMEPGQTRTVTIAPEDAYGPHYKELVHTLPRSIFEGKIEPKPGMILSLALEKDGREEQVPATVLSVNNDTVTVDYNHPLAGKPITYTVTLVGINK</sequence>
<evidence type="ECO:0000256" key="8">
    <source>
        <dbReference type="ARBA" id="ARBA00037071"/>
    </source>
</evidence>
<keyword evidence="13" id="KW-1185">Reference proteome</keyword>
<evidence type="ECO:0000313" key="12">
    <source>
        <dbReference type="EMBL" id="BCO09008.1"/>
    </source>
</evidence>
<protein>
    <recommendedName>
        <fullName evidence="10">Peptidyl-prolyl cis-trans isomerase</fullName>
        <ecNumber evidence="10">5.2.1.8</ecNumber>
    </recommendedName>
</protein>
<dbReference type="Pfam" id="PF00254">
    <property type="entry name" value="FKBP_C"/>
    <property type="match status" value="1"/>
</dbReference>
<accession>A0A915TZZ8</accession>
<dbReference type="Proteomes" id="UP001063350">
    <property type="component" value="Chromosome"/>
</dbReference>
<evidence type="ECO:0000256" key="10">
    <source>
        <dbReference type="RuleBase" id="RU003915"/>
    </source>
</evidence>
<evidence type="ECO:0000256" key="4">
    <source>
        <dbReference type="ARBA" id="ARBA00022490"/>
    </source>
</evidence>
<evidence type="ECO:0000256" key="7">
    <source>
        <dbReference type="ARBA" id="ARBA00023235"/>
    </source>
</evidence>
<evidence type="ECO:0000256" key="5">
    <source>
        <dbReference type="ARBA" id="ARBA00023110"/>
    </source>
</evidence>
<dbReference type="EC" id="5.2.1.8" evidence="10"/>
<evidence type="ECO:0000313" key="13">
    <source>
        <dbReference type="Proteomes" id="UP001063350"/>
    </source>
</evidence>
<dbReference type="PANTHER" id="PTHR47861:SF3">
    <property type="entry name" value="FKBP-TYPE PEPTIDYL-PROLYL CIS-TRANS ISOMERASE SLYD"/>
    <property type="match status" value="1"/>
</dbReference>
<comment type="subcellular location">
    <subcellularLocation>
        <location evidence="2">Cytoplasm</location>
    </subcellularLocation>
</comment>
<feature type="domain" description="PPIase FKBP-type" evidence="11">
    <location>
        <begin position="7"/>
        <end position="101"/>
    </location>
</feature>
<dbReference type="KEGG" id="ddu:GF1_13840"/>
<evidence type="ECO:0000256" key="9">
    <source>
        <dbReference type="PROSITE-ProRule" id="PRU00277"/>
    </source>
</evidence>
<dbReference type="GO" id="GO:0003755">
    <property type="term" value="F:peptidyl-prolyl cis-trans isomerase activity"/>
    <property type="evidence" value="ECO:0007669"/>
    <property type="project" value="UniProtKB-UniRule"/>
</dbReference>
<name>A0A915TZZ8_9BACT</name>
<gene>
    <name evidence="12" type="ORF">GF1_13840</name>
</gene>
<dbReference type="GO" id="GO:0005737">
    <property type="term" value="C:cytoplasm"/>
    <property type="evidence" value="ECO:0007669"/>
    <property type="project" value="UniProtKB-SubCell"/>
</dbReference>
<evidence type="ECO:0000256" key="2">
    <source>
        <dbReference type="ARBA" id="ARBA00004496"/>
    </source>
</evidence>
<keyword evidence="5 9" id="KW-0697">Rotamase</keyword>
<keyword evidence="6" id="KW-0143">Chaperone</keyword>
<dbReference type="PROSITE" id="PS50059">
    <property type="entry name" value="FKBP_PPIASE"/>
    <property type="match status" value="1"/>
</dbReference>
<comment type="catalytic activity">
    <reaction evidence="1 9 10">
        <text>[protein]-peptidylproline (omega=180) = [protein]-peptidylproline (omega=0)</text>
        <dbReference type="Rhea" id="RHEA:16237"/>
        <dbReference type="Rhea" id="RHEA-COMP:10747"/>
        <dbReference type="Rhea" id="RHEA-COMP:10748"/>
        <dbReference type="ChEBI" id="CHEBI:83833"/>
        <dbReference type="ChEBI" id="CHEBI:83834"/>
        <dbReference type="EC" id="5.2.1.8"/>
    </reaction>
</comment>
<dbReference type="InterPro" id="IPR001179">
    <property type="entry name" value="PPIase_FKBP_dom"/>
</dbReference>
<comment type="function">
    <text evidence="8">Also involved in hydrogenase metallocenter assembly, probably by participating in the nickel insertion step. This function in hydrogenase biosynthesis requires chaperone activity and the presence of the metal-binding domain, but not PPIase activity.</text>
</comment>
<organism evidence="12 13">
    <name type="scientific">Desulfolithobacter dissulfuricans</name>
    <dbReference type="NCBI Taxonomy" id="2795293"/>
    <lineage>
        <taxon>Bacteria</taxon>
        <taxon>Pseudomonadati</taxon>
        <taxon>Thermodesulfobacteriota</taxon>
        <taxon>Desulfobulbia</taxon>
        <taxon>Desulfobulbales</taxon>
        <taxon>Desulfobulbaceae</taxon>
        <taxon>Desulfolithobacter</taxon>
    </lineage>
</organism>
<dbReference type="AlphaFoldDB" id="A0A915TZZ8"/>
<keyword evidence="7 9" id="KW-0413">Isomerase</keyword>
<evidence type="ECO:0000256" key="6">
    <source>
        <dbReference type="ARBA" id="ARBA00023186"/>
    </source>
</evidence>
<keyword evidence="4" id="KW-0963">Cytoplasm</keyword>
<reference evidence="12" key="1">
    <citation type="submission" date="2020-12" db="EMBL/GenBank/DDBJ databases">
        <title>Desulfobium dissulfuricans gen. nov., sp. nov., a novel mesophilic, sulfate-reducing bacterium isolated from a deep-sea hydrothermal vent.</title>
        <authorList>
            <person name="Hashimoto Y."/>
            <person name="Tame A."/>
            <person name="Sawayama S."/>
            <person name="Miyazaki J."/>
            <person name="Takai K."/>
            <person name="Nakagawa S."/>
        </authorList>
    </citation>
    <scope>NUCLEOTIDE SEQUENCE</scope>
    <source>
        <strain evidence="12">GF1</strain>
    </source>
</reference>
<evidence type="ECO:0000259" key="11">
    <source>
        <dbReference type="PROSITE" id="PS50059"/>
    </source>
</evidence>
<dbReference type="RefSeq" id="WP_267928887.1">
    <property type="nucleotide sequence ID" value="NZ_AP024233.1"/>
</dbReference>
<dbReference type="Gene3D" id="3.10.50.40">
    <property type="match status" value="1"/>
</dbReference>
<dbReference type="InterPro" id="IPR046357">
    <property type="entry name" value="PPIase_dom_sf"/>
</dbReference>
<evidence type="ECO:0000256" key="1">
    <source>
        <dbReference type="ARBA" id="ARBA00000971"/>
    </source>
</evidence>
<proteinExistence type="inferred from homology"/>